<evidence type="ECO:0000259" key="2">
    <source>
        <dbReference type="Pfam" id="PF03972"/>
    </source>
</evidence>
<dbReference type="InterPro" id="IPR042188">
    <property type="entry name" value="MmgE/PrpD_sf_2"/>
</dbReference>
<dbReference type="Pfam" id="PF03972">
    <property type="entry name" value="MmgE_PrpD_N"/>
    <property type="match status" value="1"/>
</dbReference>
<comment type="similarity">
    <text evidence="1">Belongs to the PrpD family.</text>
</comment>
<dbReference type="InterPro" id="IPR042183">
    <property type="entry name" value="MmgE/PrpD_sf_1"/>
</dbReference>
<accession>A0A947D8I1</accession>
<dbReference type="AlphaFoldDB" id="A0A947D8I1"/>
<evidence type="ECO:0000256" key="1">
    <source>
        <dbReference type="ARBA" id="ARBA00006174"/>
    </source>
</evidence>
<evidence type="ECO:0000313" key="4">
    <source>
        <dbReference type="EMBL" id="MBT9289987.1"/>
    </source>
</evidence>
<dbReference type="PANTHER" id="PTHR16943:SF8">
    <property type="entry name" value="2-METHYLCITRATE DEHYDRATASE"/>
    <property type="match status" value="1"/>
</dbReference>
<dbReference type="GO" id="GO:0016829">
    <property type="term" value="F:lyase activity"/>
    <property type="evidence" value="ECO:0007669"/>
    <property type="project" value="InterPro"/>
</dbReference>
<dbReference type="PANTHER" id="PTHR16943">
    <property type="entry name" value="2-METHYLCITRATE DEHYDRATASE-RELATED"/>
    <property type="match status" value="1"/>
</dbReference>
<evidence type="ECO:0000259" key="3">
    <source>
        <dbReference type="Pfam" id="PF19305"/>
    </source>
</evidence>
<protein>
    <submittedName>
        <fullName evidence="4">MmgE/PrpD family protein</fullName>
    </submittedName>
</protein>
<dbReference type="Proteomes" id="UP000766595">
    <property type="component" value="Unassembled WGS sequence"/>
</dbReference>
<feature type="domain" description="MmgE/PrpD C-terminal" evidence="3">
    <location>
        <begin position="290"/>
        <end position="417"/>
    </location>
</feature>
<dbReference type="RefSeq" id="WP_261968612.1">
    <property type="nucleotide sequence ID" value="NZ_JAHHZF010000005.1"/>
</dbReference>
<name>A0A947D8I1_9HYPH</name>
<feature type="domain" description="MmgE/PrpD N-terminal" evidence="2">
    <location>
        <begin position="28"/>
        <end position="264"/>
    </location>
</feature>
<dbReference type="InterPro" id="IPR045337">
    <property type="entry name" value="MmgE_PrpD_C"/>
</dbReference>
<dbReference type="SUPFAM" id="SSF103378">
    <property type="entry name" value="2-methylcitrate dehydratase PrpD"/>
    <property type="match status" value="1"/>
</dbReference>
<proteinExistence type="inferred from homology"/>
<evidence type="ECO:0000313" key="5">
    <source>
        <dbReference type="Proteomes" id="UP000766595"/>
    </source>
</evidence>
<dbReference type="InterPro" id="IPR045336">
    <property type="entry name" value="MmgE_PrpD_N"/>
</dbReference>
<gene>
    <name evidence="4" type="ORF">KL771_10995</name>
</gene>
<organism evidence="4 5">
    <name type="scientific">Prosthecodimorpha staleyi</name>
    <dbReference type="NCBI Taxonomy" id="2840188"/>
    <lineage>
        <taxon>Bacteria</taxon>
        <taxon>Pseudomonadati</taxon>
        <taxon>Pseudomonadota</taxon>
        <taxon>Alphaproteobacteria</taxon>
        <taxon>Hyphomicrobiales</taxon>
        <taxon>Ancalomicrobiaceae</taxon>
        <taxon>Prosthecodimorpha</taxon>
    </lineage>
</organism>
<dbReference type="EMBL" id="JAHHZF010000005">
    <property type="protein sequence ID" value="MBT9289987.1"/>
    <property type="molecule type" value="Genomic_DNA"/>
</dbReference>
<keyword evidence="5" id="KW-1185">Reference proteome</keyword>
<comment type="caution">
    <text evidence="4">The sequence shown here is derived from an EMBL/GenBank/DDBJ whole genome shotgun (WGS) entry which is preliminary data.</text>
</comment>
<dbReference type="Gene3D" id="1.10.4100.10">
    <property type="entry name" value="2-methylcitrate dehydratase PrpD"/>
    <property type="match status" value="1"/>
</dbReference>
<dbReference type="InterPro" id="IPR005656">
    <property type="entry name" value="MmgE_PrpD"/>
</dbReference>
<sequence length="469" mass="48165">MAALPDRAAAPVAPSAFASPEIARPVAERLAAFARAVDFGSLPAAVVDKATGCLTDFFGCVLEARPLPWGRQVAAYAGMQPAGPARVIGTDLSLGAGEAAFANGTLGHGLIREDMHVPACSHLGVVVWPTLLALAAGRRVAGPDLIAAAVAGYEIGARVGRALFDADLAARLRPTGTVGAIGAAAAGCRLLGLSQAETVSAIGYAANCAAGVNEWPWAGGTEVFFHAGFAARSAVTAVQLATTGAFASPTAIDGRAGLFAAHGRRERAAGIEPLGDGNYEILSVYWKPAPACNYVQTPCQVALDLVHQGVTADRVVRIEVASFTPALRYPGCDRSGPFPGILEAKMSIQYAIAATLVRGAVEEANYVRLDDPAVLRLAGLTELAVDPVFEVAYPERQGAGITVTLNDGRRVSARRDDVTAVDRSGVRERLRAAATTRLGAARADTLVDAIDGLAQGGDAATLVDLAVAS</sequence>
<dbReference type="InterPro" id="IPR036148">
    <property type="entry name" value="MmgE/PrpD_sf"/>
</dbReference>
<dbReference type="Pfam" id="PF19305">
    <property type="entry name" value="MmgE_PrpD_C"/>
    <property type="match status" value="1"/>
</dbReference>
<dbReference type="Gene3D" id="3.30.1330.120">
    <property type="entry name" value="2-methylcitrate dehydratase PrpD"/>
    <property type="match status" value="1"/>
</dbReference>
<reference evidence="4 5" key="1">
    <citation type="submission" date="2021-06" db="EMBL/GenBank/DDBJ databases">
        <authorList>
            <person name="Grouzdev D.S."/>
            <person name="Koziaeva V."/>
        </authorList>
    </citation>
    <scope>NUCLEOTIDE SEQUENCE [LARGE SCALE GENOMIC DNA]</scope>
    <source>
        <strain evidence="4 5">22</strain>
    </source>
</reference>